<keyword evidence="2 3" id="KW-0813">Transport</keyword>
<comment type="function">
    <text evidence="3">Component of the exocyst complex.</text>
</comment>
<evidence type="ECO:0000256" key="1">
    <source>
        <dbReference type="ARBA" id="ARBA00006756"/>
    </source>
</evidence>
<dbReference type="PANTHER" id="PTHR12542:SF26">
    <property type="entry name" value="EXOCYST SUBUNIT EXO70 FAMILY PROTEIN"/>
    <property type="match status" value="1"/>
</dbReference>
<feature type="compositionally biased region" description="Low complexity" evidence="4">
    <location>
        <begin position="104"/>
        <end position="122"/>
    </location>
</feature>
<evidence type="ECO:0000256" key="2">
    <source>
        <dbReference type="ARBA" id="ARBA00022448"/>
    </source>
</evidence>
<dbReference type="Pfam" id="PF20669">
    <property type="entry name" value="Exo70_N"/>
    <property type="match status" value="1"/>
</dbReference>
<dbReference type="InterPro" id="IPR004140">
    <property type="entry name" value="Exo70"/>
</dbReference>
<evidence type="ECO:0000256" key="4">
    <source>
        <dbReference type="SAM" id="MobiDB-lite"/>
    </source>
</evidence>
<protein>
    <recommendedName>
        <fullName evidence="3">Exocyst subunit Exo70 family protein</fullName>
    </recommendedName>
</protein>
<dbReference type="PANTHER" id="PTHR12542">
    <property type="entry name" value="EXOCYST COMPLEX PROTEIN EXO70"/>
    <property type="match status" value="1"/>
</dbReference>
<name>A0AAV0JPU3_9ROSI</name>
<dbReference type="InterPro" id="IPR046364">
    <property type="entry name" value="Exo70_C"/>
</dbReference>
<comment type="caution">
    <text evidence="6">The sequence shown here is derived from an EMBL/GenBank/DDBJ whole genome shotgun (WGS) entry which is preliminary data.</text>
</comment>
<evidence type="ECO:0000259" key="5">
    <source>
        <dbReference type="Pfam" id="PF03081"/>
    </source>
</evidence>
<dbReference type="GO" id="GO:0000145">
    <property type="term" value="C:exocyst"/>
    <property type="evidence" value="ECO:0007669"/>
    <property type="project" value="InterPro"/>
</dbReference>
<dbReference type="AlphaFoldDB" id="A0AAV0JPU3"/>
<gene>
    <name evidence="6" type="ORF">LITE_LOCUS15208</name>
</gene>
<organism evidence="6 7">
    <name type="scientific">Linum tenue</name>
    <dbReference type="NCBI Taxonomy" id="586396"/>
    <lineage>
        <taxon>Eukaryota</taxon>
        <taxon>Viridiplantae</taxon>
        <taxon>Streptophyta</taxon>
        <taxon>Embryophyta</taxon>
        <taxon>Tracheophyta</taxon>
        <taxon>Spermatophyta</taxon>
        <taxon>Magnoliopsida</taxon>
        <taxon>eudicotyledons</taxon>
        <taxon>Gunneridae</taxon>
        <taxon>Pentapetalae</taxon>
        <taxon>rosids</taxon>
        <taxon>fabids</taxon>
        <taxon>Malpighiales</taxon>
        <taxon>Linaceae</taxon>
        <taxon>Linum</taxon>
    </lineage>
</organism>
<accession>A0AAV0JPU3</accession>
<feature type="compositionally biased region" description="Pro residues" evidence="4">
    <location>
        <begin position="93"/>
        <end position="103"/>
    </location>
</feature>
<comment type="similarity">
    <text evidence="1 3">Belongs to the EXO70 family.</text>
</comment>
<dbReference type="GO" id="GO:0006887">
    <property type="term" value="P:exocytosis"/>
    <property type="evidence" value="ECO:0007669"/>
    <property type="project" value="UniProtKB-KW"/>
</dbReference>
<keyword evidence="3" id="KW-0268">Exocytosis</keyword>
<dbReference type="GO" id="GO:0015031">
    <property type="term" value="P:protein transport"/>
    <property type="evidence" value="ECO:0007669"/>
    <property type="project" value="UniProtKB-KW"/>
</dbReference>
<dbReference type="SUPFAM" id="SSF74788">
    <property type="entry name" value="Cullin repeat-like"/>
    <property type="match status" value="1"/>
</dbReference>
<feature type="domain" description="Exocyst complex subunit Exo70 C-terminal" evidence="5">
    <location>
        <begin position="332"/>
        <end position="698"/>
    </location>
</feature>
<dbReference type="InterPro" id="IPR016159">
    <property type="entry name" value="Cullin_repeat-like_dom_sf"/>
</dbReference>
<dbReference type="Pfam" id="PF03081">
    <property type="entry name" value="Exo70_C"/>
    <property type="match status" value="1"/>
</dbReference>
<evidence type="ECO:0000256" key="3">
    <source>
        <dbReference type="RuleBase" id="RU365026"/>
    </source>
</evidence>
<dbReference type="Gene3D" id="1.20.1280.170">
    <property type="entry name" value="Exocyst complex component Exo70"/>
    <property type="match status" value="1"/>
</dbReference>
<sequence>MAHCFPISSPKRTLSSLKSVPSSPSPSPLPPISSSPKRTLSSPQSFPSSSSPSPLPPNSQPKEQDPVTNKMAHCSPISSPKRTLSSLKSVPSSPSPSPLPPISSSPKRTLSSPQSFPSSSSPSPLPPSPLHRTFSASMMEEDIQNAASIISRWDIENSSSAPKFSSLFHHDRRKEAKEFLKSINDLRQSIRLLKSQYPDTAKLIVHCQKLIQMAMTRLEKEFHHILSTLHDQLHPEYLSHYSAEEEKPRAGHEESVLILNHWRIPKAAMSDLKSIAASMTSAGYAKECLETYILVRRSIVDKRLFFLLGVEHFHNPFQVERLNPEALDSMIKNWLNAASVAVKTLFTGEKNLCDHVFSASERTRELCFSEVVKEAAANLFRFPELVIRNKNLKDDKIFLLMDLHEALFDLWPEIESMFGGGSTSNVKRKAHSSLLRLGESVRQTLSEFESTLQREYSSKDIVPGGGIHPLTRSVMDYLSALADYSGILADIIVDSLPESNAKLPESYFESPTSSFDGGPSPALSARLAWLILVLLCKLDMKSEKYDDVSLSYLFLANNLQFIFEKVCTTRLRVILGEDWVSKHANKLRKYAANYETIAWNAVFSALPSMPLKELSPEAAEECFRRFNAAFEESHRKQVSWIVPNENLRDALKVSIAKKLVPTYREVYGRYVGVLSAEDNSSGELVMFGPDDVENHLSDMFHGSSASDHETHLEDVCDEEVAIEVRFQRHCILSPWKKLRSILFG</sequence>
<feature type="compositionally biased region" description="Pro residues" evidence="4">
    <location>
        <begin position="23"/>
        <end position="33"/>
    </location>
</feature>
<dbReference type="EMBL" id="CAMGYJ010000005">
    <property type="protein sequence ID" value="CAI0411512.1"/>
    <property type="molecule type" value="Genomic_DNA"/>
</dbReference>
<feature type="region of interest" description="Disordered" evidence="4">
    <location>
        <begin position="1"/>
        <end position="132"/>
    </location>
</feature>
<reference evidence="6" key="1">
    <citation type="submission" date="2022-08" db="EMBL/GenBank/DDBJ databases">
        <authorList>
            <person name="Gutierrez-Valencia J."/>
        </authorList>
    </citation>
    <scope>NUCLEOTIDE SEQUENCE</scope>
</reference>
<feature type="compositionally biased region" description="Low complexity" evidence="4">
    <location>
        <begin position="34"/>
        <end position="52"/>
    </location>
</feature>
<dbReference type="PRINTS" id="PR01217">
    <property type="entry name" value="PRICHEXTENSN"/>
</dbReference>
<evidence type="ECO:0000313" key="6">
    <source>
        <dbReference type="EMBL" id="CAI0411512.1"/>
    </source>
</evidence>
<keyword evidence="7" id="KW-1185">Reference proteome</keyword>
<keyword evidence="3" id="KW-0653">Protein transport</keyword>
<dbReference type="Proteomes" id="UP001154282">
    <property type="component" value="Unassembled WGS sequence"/>
</dbReference>
<evidence type="ECO:0000313" key="7">
    <source>
        <dbReference type="Proteomes" id="UP001154282"/>
    </source>
</evidence>
<proteinExistence type="inferred from homology"/>
<dbReference type="GO" id="GO:0005546">
    <property type="term" value="F:phosphatidylinositol-4,5-bisphosphate binding"/>
    <property type="evidence" value="ECO:0007669"/>
    <property type="project" value="InterPro"/>
</dbReference>